<accession>A0A1E2URQ9</accession>
<evidence type="ECO:0000256" key="2">
    <source>
        <dbReference type="ARBA" id="ARBA00008676"/>
    </source>
</evidence>
<dbReference type="GO" id="GO:0032259">
    <property type="term" value="P:methylation"/>
    <property type="evidence" value="ECO:0007669"/>
    <property type="project" value="UniProtKB-KW"/>
</dbReference>
<keyword evidence="6 8" id="KW-0479">Metal-binding</keyword>
<dbReference type="PANTHER" id="PTHR20881">
    <property type="entry name" value="3-METHYL-2-OXOBUTANOATE HYDROXYMETHYLTRANSFERASE"/>
    <property type="match status" value="1"/>
</dbReference>
<dbReference type="PIRSF" id="PIRSF000388">
    <property type="entry name" value="Pantoate_hydroxy_MeTrfase"/>
    <property type="match status" value="1"/>
</dbReference>
<dbReference type="GO" id="GO:0000287">
    <property type="term" value="F:magnesium ion binding"/>
    <property type="evidence" value="ECO:0007669"/>
    <property type="project" value="TreeGrafter"/>
</dbReference>
<dbReference type="OrthoDB" id="9781789at2"/>
<keyword evidence="8" id="KW-0963">Cytoplasm</keyword>
<comment type="subcellular location">
    <subcellularLocation>
        <location evidence="8">Cytoplasm</location>
    </subcellularLocation>
</comment>
<dbReference type="RefSeq" id="WP_069005018.1">
    <property type="nucleotide sequence ID" value="NZ_LVJW01000003.1"/>
</dbReference>
<keyword evidence="5 8" id="KW-0808">Transferase</keyword>
<evidence type="ECO:0000256" key="9">
    <source>
        <dbReference type="PIRSR" id="PIRSR000388-1"/>
    </source>
</evidence>
<dbReference type="AlphaFoldDB" id="A0A1E2URQ9"/>
<evidence type="ECO:0000313" key="12">
    <source>
        <dbReference type="EMBL" id="ODB97245.1"/>
    </source>
</evidence>
<keyword evidence="4 8" id="KW-0566">Pantothenate biosynthesis</keyword>
<dbReference type="InterPro" id="IPR003700">
    <property type="entry name" value="Pantoate_hydroxy_MeTrfase"/>
</dbReference>
<keyword evidence="13" id="KW-1185">Reference proteome</keyword>
<dbReference type="SUPFAM" id="SSF51621">
    <property type="entry name" value="Phosphoenolpyruvate/pyruvate domain"/>
    <property type="match status" value="1"/>
</dbReference>
<keyword evidence="8 11" id="KW-0460">Magnesium</keyword>
<feature type="binding site" evidence="8 10">
    <location>
        <position position="115"/>
    </location>
    <ligand>
        <name>3-methyl-2-oxobutanoate</name>
        <dbReference type="ChEBI" id="CHEBI:11851"/>
    </ligand>
</feature>
<dbReference type="FunFam" id="3.20.20.60:FF:000003">
    <property type="entry name" value="3-methyl-2-oxobutanoate hydroxymethyltransferase"/>
    <property type="match status" value="1"/>
</dbReference>
<comment type="catalytic activity">
    <reaction evidence="8">
        <text>(6R)-5,10-methylene-5,6,7,8-tetrahydrofolate + 3-methyl-2-oxobutanoate + H2O = 2-dehydropantoate + (6S)-5,6,7,8-tetrahydrofolate</text>
        <dbReference type="Rhea" id="RHEA:11824"/>
        <dbReference type="ChEBI" id="CHEBI:11561"/>
        <dbReference type="ChEBI" id="CHEBI:11851"/>
        <dbReference type="ChEBI" id="CHEBI:15377"/>
        <dbReference type="ChEBI" id="CHEBI:15636"/>
        <dbReference type="ChEBI" id="CHEBI:57453"/>
        <dbReference type="EC" id="2.1.2.11"/>
    </reaction>
</comment>
<evidence type="ECO:0000256" key="4">
    <source>
        <dbReference type="ARBA" id="ARBA00022655"/>
    </source>
</evidence>
<dbReference type="Proteomes" id="UP000094849">
    <property type="component" value="Unassembled WGS sequence"/>
</dbReference>
<evidence type="ECO:0000256" key="10">
    <source>
        <dbReference type="PIRSR" id="PIRSR000388-2"/>
    </source>
</evidence>
<dbReference type="UniPathway" id="UPA00028">
    <property type="reaction ID" value="UER00003"/>
</dbReference>
<evidence type="ECO:0000256" key="7">
    <source>
        <dbReference type="ARBA" id="ARBA00056497"/>
    </source>
</evidence>
<dbReference type="InterPro" id="IPR015813">
    <property type="entry name" value="Pyrv/PenolPyrv_kinase-like_dom"/>
</dbReference>
<dbReference type="NCBIfam" id="TIGR00222">
    <property type="entry name" value="panB"/>
    <property type="match status" value="1"/>
</dbReference>
<feature type="binding site" evidence="8 11">
    <location>
        <position position="47"/>
    </location>
    <ligand>
        <name>Mg(2+)</name>
        <dbReference type="ChEBI" id="CHEBI:18420"/>
    </ligand>
</feature>
<evidence type="ECO:0000256" key="3">
    <source>
        <dbReference type="ARBA" id="ARBA00011424"/>
    </source>
</evidence>
<organism evidence="12 13">
    <name type="scientific">Candidatus Thiodiazotropha endoloripes</name>
    <dbReference type="NCBI Taxonomy" id="1818881"/>
    <lineage>
        <taxon>Bacteria</taxon>
        <taxon>Pseudomonadati</taxon>
        <taxon>Pseudomonadota</taxon>
        <taxon>Gammaproteobacteria</taxon>
        <taxon>Chromatiales</taxon>
        <taxon>Sedimenticolaceae</taxon>
        <taxon>Candidatus Thiodiazotropha</taxon>
    </lineage>
</organism>
<comment type="cofactor">
    <cofactor evidence="8 11">
        <name>Mg(2+)</name>
        <dbReference type="ChEBI" id="CHEBI:18420"/>
    </cofactor>
    <text evidence="8 11">Binds 1 Mg(2+) ion per subunit.</text>
</comment>
<dbReference type="Gene3D" id="3.20.20.60">
    <property type="entry name" value="Phosphoenolpyruvate-binding domains"/>
    <property type="match status" value="1"/>
</dbReference>
<dbReference type="EMBL" id="LVJZ01000003">
    <property type="protein sequence ID" value="ODB97245.1"/>
    <property type="molecule type" value="Genomic_DNA"/>
</dbReference>
<evidence type="ECO:0000256" key="8">
    <source>
        <dbReference type="HAMAP-Rule" id="MF_00156"/>
    </source>
</evidence>
<feature type="binding site" evidence="8 11">
    <location>
        <position position="86"/>
    </location>
    <ligand>
        <name>Mg(2+)</name>
        <dbReference type="ChEBI" id="CHEBI:18420"/>
    </ligand>
</feature>
<gene>
    <name evidence="8" type="primary">panB</name>
    <name evidence="12" type="ORF">A3196_11045</name>
</gene>
<dbReference type="CDD" id="cd06557">
    <property type="entry name" value="KPHMT-like"/>
    <property type="match status" value="1"/>
</dbReference>
<dbReference type="HAMAP" id="MF_00156">
    <property type="entry name" value="PanB"/>
    <property type="match status" value="1"/>
</dbReference>
<dbReference type="GO" id="GO:0003864">
    <property type="term" value="F:3-methyl-2-oxobutanoate hydroxymethyltransferase activity"/>
    <property type="evidence" value="ECO:0007669"/>
    <property type="project" value="UniProtKB-UniRule"/>
</dbReference>
<dbReference type="Pfam" id="PF02548">
    <property type="entry name" value="Pantoate_transf"/>
    <property type="match status" value="1"/>
</dbReference>
<evidence type="ECO:0000256" key="11">
    <source>
        <dbReference type="PIRSR" id="PIRSR000388-3"/>
    </source>
</evidence>
<dbReference type="NCBIfam" id="NF001452">
    <property type="entry name" value="PRK00311.1"/>
    <property type="match status" value="1"/>
</dbReference>
<evidence type="ECO:0000313" key="13">
    <source>
        <dbReference type="Proteomes" id="UP000094849"/>
    </source>
</evidence>
<keyword evidence="12" id="KW-0489">Methyltransferase</keyword>
<dbReference type="GO" id="GO:0008168">
    <property type="term" value="F:methyltransferase activity"/>
    <property type="evidence" value="ECO:0007669"/>
    <property type="project" value="UniProtKB-KW"/>
</dbReference>
<comment type="pathway">
    <text evidence="1 8">Cofactor biosynthesis; (R)-pantothenate biosynthesis; (R)-pantoate from 3-methyl-2-oxobutanoate: step 1/2.</text>
</comment>
<evidence type="ECO:0000256" key="6">
    <source>
        <dbReference type="ARBA" id="ARBA00022723"/>
    </source>
</evidence>
<dbReference type="GO" id="GO:0015940">
    <property type="term" value="P:pantothenate biosynthetic process"/>
    <property type="evidence" value="ECO:0007669"/>
    <property type="project" value="UniProtKB-UniRule"/>
</dbReference>
<feature type="binding site" evidence="8 10">
    <location>
        <position position="86"/>
    </location>
    <ligand>
        <name>3-methyl-2-oxobutanoate</name>
        <dbReference type="ChEBI" id="CHEBI:11851"/>
    </ligand>
</feature>
<comment type="similarity">
    <text evidence="2 8">Belongs to the PanB family.</text>
</comment>
<comment type="caution">
    <text evidence="12">The sequence shown here is derived from an EMBL/GenBank/DDBJ whole genome shotgun (WGS) entry which is preliminary data.</text>
</comment>
<dbReference type="STRING" id="1818881.A3196_11045"/>
<evidence type="ECO:0000256" key="5">
    <source>
        <dbReference type="ARBA" id="ARBA00022679"/>
    </source>
</evidence>
<dbReference type="GO" id="GO:0005737">
    <property type="term" value="C:cytoplasm"/>
    <property type="evidence" value="ECO:0007669"/>
    <property type="project" value="UniProtKB-SubCell"/>
</dbReference>
<comment type="function">
    <text evidence="7 8">Catalyzes the reversible reaction in which hydroxymethyl group from 5,10-methylenetetrahydrofolate is transferred onto alpha-ketoisovalerate to form ketopantoate.</text>
</comment>
<comment type="subunit">
    <text evidence="3 8">Homodecamer; pentamer of dimers.</text>
</comment>
<name>A0A1E2URQ9_9GAMM</name>
<feature type="binding site" evidence="8 11">
    <location>
        <position position="117"/>
    </location>
    <ligand>
        <name>Mg(2+)</name>
        <dbReference type="ChEBI" id="CHEBI:18420"/>
    </ligand>
</feature>
<protein>
    <recommendedName>
        <fullName evidence="8">3-methyl-2-oxobutanoate hydroxymethyltransferase</fullName>
        <ecNumber evidence="8">2.1.2.11</ecNumber>
    </recommendedName>
    <alternativeName>
        <fullName evidence="8">Ketopantoate hydroxymethyltransferase</fullName>
        <shortName evidence="8">KPHMT</shortName>
    </alternativeName>
</protein>
<feature type="binding site" evidence="8 10">
    <location>
        <begin position="47"/>
        <end position="48"/>
    </location>
    <ligand>
        <name>3-methyl-2-oxobutanoate</name>
        <dbReference type="ChEBI" id="CHEBI:11851"/>
    </ligand>
</feature>
<feature type="active site" description="Proton acceptor" evidence="8 9">
    <location>
        <position position="184"/>
    </location>
</feature>
<evidence type="ECO:0000256" key="1">
    <source>
        <dbReference type="ARBA" id="ARBA00005033"/>
    </source>
</evidence>
<sequence length="266" mass="28761">MSRKNITIRSLVEMKSAGEKISVLTSYDASFTQLIESAGVDVILVGDSLGMVIQGQESTLPVTLDEMIYHTRNVARARNHALLVSDMPFMSYRSPELALESAGRLMKEGGAQMVKLEGGAIHLQTIRQLSGQGIPVCGHLGLLPQSVHKLGGYRVQGRGERDAEQILDDAVALEEAGIDLLVLECVPDQLAARISRKLTIPVIGIGAGVDCDGQVLVLYDMLGINPHPPSFVENFLHSGRTIEEAIKAYSTAVKQADFPTKEHSFS</sequence>
<dbReference type="PANTHER" id="PTHR20881:SF0">
    <property type="entry name" value="3-METHYL-2-OXOBUTANOATE HYDROXYMETHYLTRANSFERASE"/>
    <property type="match status" value="1"/>
</dbReference>
<dbReference type="EC" id="2.1.2.11" evidence="8"/>
<proteinExistence type="inferred from homology"/>
<reference evidence="12 13" key="1">
    <citation type="submission" date="2016-03" db="EMBL/GenBank/DDBJ databases">
        <title>Chemosynthetic sulphur-oxidizing symbionts of marine invertebrate animals are capable of nitrogen fixation.</title>
        <authorList>
            <person name="Petersen J.M."/>
            <person name="Kemper A."/>
            <person name="Gruber-Vodicka H."/>
            <person name="Cardini U."/>
            <person name="Geest Mvander."/>
            <person name="Kleiner M."/>
            <person name="Bulgheresi S."/>
            <person name="Fussmann M."/>
            <person name="Herbold C."/>
            <person name="Seah B.K.B."/>
            <person name="Antony C.Paul."/>
            <person name="Liu D."/>
            <person name="Belitz A."/>
            <person name="Weber M."/>
        </authorList>
    </citation>
    <scope>NUCLEOTIDE SEQUENCE [LARGE SCALE GENOMIC DNA]</scope>
    <source>
        <strain evidence="12">G_D</strain>
    </source>
</reference>
<dbReference type="InterPro" id="IPR040442">
    <property type="entry name" value="Pyrv_kinase-like_dom_sf"/>
</dbReference>